<dbReference type="EC" id="3.1.1.4" evidence="7"/>
<evidence type="ECO:0000256" key="12">
    <source>
        <dbReference type="ARBA" id="ARBA00022801"/>
    </source>
</evidence>
<keyword evidence="14" id="KW-0442">Lipid degradation</keyword>
<dbReference type="InterPro" id="IPR003187">
    <property type="entry name" value="PLipase_A1"/>
</dbReference>
<feature type="chain" id="PRO_5037687027" description="Phosphatidylcholine 1-acylhydrolase" evidence="21">
    <location>
        <begin position="20"/>
        <end position="276"/>
    </location>
</feature>
<sequence>MKRLAILLPLLLLAVATEGQIRSNVPKYNPDSVRAELDKRPYFSLFKDNYFIGGTTLGAKPTGQNSDVKFQLSISQRLTKSKLPFDTYLFITYTQKAFWNVFQKSLPMYDLNFNPGIGLTHPVIYHDRFIGQITLLLEHESNGQDSIWSRSWNKVSFMGALAVDHNIELQFKTWIPIIDSGNNRDILKYCGIFQLAGSYLSDNRRFGASVILTKRSGWNFNFNTVIELSARLFKNENQYLFLQYYNGYGEGLLDYNKFHSRLRIGFVIKPQNFSNF</sequence>
<dbReference type="Gene3D" id="2.40.230.10">
    <property type="entry name" value="Phospholipase A1"/>
    <property type="match status" value="1"/>
</dbReference>
<name>A0A921MQ89_9BACT</name>
<dbReference type="EC" id="3.1.1.32" evidence="6"/>
<evidence type="ECO:0000256" key="7">
    <source>
        <dbReference type="ARBA" id="ARBA00013278"/>
    </source>
</evidence>
<dbReference type="Pfam" id="PF02253">
    <property type="entry name" value="PLA1"/>
    <property type="match status" value="1"/>
</dbReference>
<feature type="signal peptide" evidence="21">
    <location>
        <begin position="1"/>
        <end position="19"/>
    </location>
</feature>
<dbReference type="RefSeq" id="WP_025278677.1">
    <property type="nucleotide sequence ID" value="NZ_CAKMIC010000001.1"/>
</dbReference>
<dbReference type="GO" id="GO:0009279">
    <property type="term" value="C:cell outer membrane"/>
    <property type="evidence" value="ECO:0007669"/>
    <property type="project" value="UniProtKB-SubCell"/>
</dbReference>
<evidence type="ECO:0000256" key="15">
    <source>
        <dbReference type="ARBA" id="ARBA00023098"/>
    </source>
</evidence>
<evidence type="ECO:0000256" key="8">
    <source>
        <dbReference type="ARBA" id="ARBA00022452"/>
    </source>
</evidence>
<evidence type="ECO:0000256" key="3">
    <source>
        <dbReference type="ARBA" id="ARBA00004571"/>
    </source>
</evidence>
<keyword evidence="11 21" id="KW-0732">Signal</keyword>
<dbReference type="PANTHER" id="PTHR40457:SF1">
    <property type="entry name" value="PHOSPHOLIPASE A1"/>
    <property type="match status" value="1"/>
</dbReference>
<dbReference type="SUPFAM" id="SSF56931">
    <property type="entry name" value="Outer membrane phospholipase A (OMPLA)"/>
    <property type="match status" value="1"/>
</dbReference>
<dbReference type="Proteomes" id="UP000757103">
    <property type="component" value="Unassembled WGS sequence"/>
</dbReference>
<dbReference type="PANTHER" id="PTHR40457">
    <property type="entry name" value="PHOSPHOLIPASE A1"/>
    <property type="match status" value="1"/>
</dbReference>
<evidence type="ECO:0000256" key="17">
    <source>
        <dbReference type="ARBA" id="ARBA00023237"/>
    </source>
</evidence>
<evidence type="ECO:0000256" key="21">
    <source>
        <dbReference type="SAM" id="SignalP"/>
    </source>
</evidence>
<feature type="binding site" description="in dimeric form" evidence="20">
    <location>
        <position position="105"/>
    </location>
    <ligand>
        <name>Ca(2+)</name>
        <dbReference type="ChEBI" id="CHEBI:29108"/>
        <label>1</label>
    </ligand>
</feature>
<keyword evidence="15" id="KW-0443">Lipid metabolism</keyword>
<comment type="catalytic activity">
    <reaction evidence="1">
        <text>a 1,2-diacyl-sn-glycero-3-phosphocholine + H2O = a 2-acyl-sn-glycero-3-phosphocholine + a fatty acid + H(+)</text>
        <dbReference type="Rhea" id="RHEA:18689"/>
        <dbReference type="ChEBI" id="CHEBI:15377"/>
        <dbReference type="ChEBI" id="CHEBI:15378"/>
        <dbReference type="ChEBI" id="CHEBI:28868"/>
        <dbReference type="ChEBI" id="CHEBI:57643"/>
        <dbReference type="ChEBI" id="CHEBI:57875"/>
        <dbReference type="EC" id="3.1.1.32"/>
    </reaction>
</comment>
<evidence type="ECO:0000256" key="1">
    <source>
        <dbReference type="ARBA" id="ARBA00000111"/>
    </source>
</evidence>
<evidence type="ECO:0000256" key="11">
    <source>
        <dbReference type="ARBA" id="ARBA00022729"/>
    </source>
</evidence>
<keyword evidence="17" id="KW-0998">Cell outer membrane</keyword>
<comment type="cofactor">
    <cofactor evidence="20">
        <name>Ca(2+)</name>
        <dbReference type="ChEBI" id="CHEBI:29108"/>
    </cofactor>
    <text evidence="20">Binds 1 Ca(2+) ion per monomer.</text>
</comment>
<keyword evidence="10 20" id="KW-0479">Metal-binding</keyword>
<feature type="active site" description="Nucleophile" evidence="19">
    <location>
        <position position="141"/>
    </location>
</feature>
<proteinExistence type="inferred from homology"/>
<keyword evidence="9" id="KW-0812">Transmembrane</keyword>
<dbReference type="GO" id="GO:0046872">
    <property type="term" value="F:metal ion binding"/>
    <property type="evidence" value="ECO:0007669"/>
    <property type="project" value="UniProtKB-KW"/>
</dbReference>
<evidence type="ECO:0000256" key="20">
    <source>
        <dbReference type="PIRSR" id="PIRSR603187-2"/>
    </source>
</evidence>
<evidence type="ECO:0000256" key="5">
    <source>
        <dbReference type="ARBA" id="ARBA00011702"/>
    </source>
</evidence>
<evidence type="ECO:0000313" key="23">
    <source>
        <dbReference type="Proteomes" id="UP000757103"/>
    </source>
</evidence>
<comment type="subunit">
    <text evidence="5">Homodimer; dimerization is reversible, and the dimeric form is the active one.</text>
</comment>
<keyword evidence="12" id="KW-0378">Hydrolase</keyword>
<evidence type="ECO:0000256" key="9">
    <source>
        <dbReference type="ARBA" id="ARBA00022692"/>
    </source>
</evidence>
<keyword evidence="13 20" id="KW-0106">Calcium</keyword>
<protein>
    <recommendedName>
        <fullName evidence="18">Phosphatidylcholine 1-acylhydrolase</fullName>
        <ecNumber evidence="6">3.1.1.32</ecNumber>
        <ecNumber evidence="7">3.1.1.4</ecNumber>
    </recommendedName>
</protein>
<gene>
    <name evidence="22" type="ORF">K8U91_01745</name>
</gene>
<keyword evidence="16" id="KW-0472">Membrane</keyword>
<comment type="subcellular location">
    <subcellularLocation>
        <location evidence="3">Cell outer membrane</location>
        <topology evidence="3">Multi-pass membrane protein</topology>
    </subcellularLocation>
</comment>
<evidence type="ECO:0000256" key="16">
    <source>
        <dbReference type="ARBA" id="ARBA00023136"/>
    </source>
</evidence>
<dbReference type="GO" id="GO:0016042">
    <property type="term" value="P:lipid catabolic process"/>
    <property type="evidence" value="ECO:0007669"/>
    <property type="project" value="UniProtKB-KW"/>
</dbReference>
<evidence type="ECO:0000256" key="4">
    <source>
        <dbReference type="ARBA" id="ARBA00010525"/>
    </source>
</evidence>
<comment type="catalytic activity">
    <reaction evidence="2">
        <text>a 1,2-diacyl-sn-glycero-3-phosphocholine + H2O = a 1-acyl-sn-glycero-3-phosphocholine + a fatty acid + H(+)</text>
        <dbReference type="Rhea" id="RHEA:15801"/>
        <dbReference type="ChEBI" id="CHEBI:15377"/>
        <dbReference type="ChEBI" id="CHEBI:15378"/>
        <dbReference type="ChEBI" id="CHEBI:28868"/>
        <dbReference type="ChEBI" id="CHEBI:57643"/>
        <dbReference type="ChEBI" id="CHEBI:58168"/>
        <dbReference type="EC" id="3.1.1.4"/>
    </reaction>
</comment>
<evidence type="ECO:0000256" key="6">
    <source>
        <dbReference type="ARBA" id="ARBA00013179"/>
    </source>
</evidence>
<keyword evidence="8" id="KW-1134">Transmembrane beta strand</keyword>
<comment type="similarity">
    <text evidence="4">Belongs to the phospholipase A1 family.</text>
</comment>
<reference evidence="22" key="2">
    <citation type="submission" date="2021-09" db="EMBL/GenBank/DDBJ databases">
        <authorList>
            <person name="Gilroy R."/>
        </authorList>
    </citation>
    <scope>NUCLEOTIDE SEQUENCE</scope>
    <source>
        <strain evidence="22">CHK121-7720</strain>
    </source>
</reference>
<dbReference type="GeneID" id="90529332"/>
<organism evidence="22 23">
    <name type="scientific">Barnesiella viscericola</name>
    <dbReference type="NCBI Taxonomy" id="397865"/>
    <lineage>
        <taxon>Bacteria</taxon>
        <taxon>Pseudomonadati</taxon>
        <taxon>Bacteroidota</taxon>
        <taxon>Bacteroidia</taxon>
        <taxon>Bacteroidales</taxon>
        <taxon>Barnesiellaceae</taxon>
        <taxon>Barnesiella</taxon>
    </lineage>
</organism>
<evidence type="ECO:0000256" key="10">
    <source>
        <dbReference type="ARBA" id="ARBA00022723"/>
    </source>
</evidence>
<evidence type="ECO:0000256" key="2">
    <source>
        <dbReference type="ARBA" id="ARBA00001604"/>
    </source>
</evidence>
<accession>A0A921MQ89</accession>
<evidence type="ECO:0000256" key="19">
    <source>
        <dbReference type="PIRSR" id="PIRSR603187-1"/>
    </source>
</evidence>
<dbReference type="InterPro" id="IPR036541">
    <property type="entry name" value="PLipase_A1_sf"/>
</dbReference>
<reference evidence="22" key="1">
    <citation type="journal article" date="2021" name="PeerJ">
        <title>Extensive microbial diversity within the chicken gut microbiome revealed by metagenomics and culture.</title>
        <authorList>
            <person name="Gilroy R."/>
            <person name="Ravi A."/>
            <person name="Getino M."/>
            <person name="Pursley I."/>
            <person name="Horton D.L."/>
            <person name="Alikhan N.F."/>
            <person name="Baker D."/>
            <person name="Gharbi K."/>
            <person name="Hall N."/>
            <person name="Watson M."/>
            <person name="Adriaenssens E.M."/>
            <person name="Foster-Nyarko E."/>
            <person name="Jarju S."/>
            <person name="Secka A."/>
            <person name="Antonio M."/>
            <person name="Oren A."/>
            <person name="Chaudhuri R.R."/>
            <person name="La Ragione R."/>
            <person name="Hildebrand F."/>
            <person name="Pallen M.J."/>
        </authorList>
    </citation>
    <scope>NUCLEOTIDE SEQUENCE</scope>
    <source>
        <strain evidence="22">CHK121-7720</strain>
    </source>
</reference>
<dbReference type="EMBL" id="DYUD01000009">
    <property type="protein sequence ID" value="HJG88187.1"/>
    <property type="molecule type" value="Genomic_DNA"/>
</dbReference>
<dbReference type="PRINTS" id="PR01486">
    <property type="entry name" value="PHPHLIPASEA1"/>
</dbReference>
<dbReference type="AlphaFoldDB" id="A0A921MQ89"/>
<feature type="active site" description="Proton acceptor" evidence="19">
    <location>
        <position position="139"/>
    </location>
</feature>
<evidence type="ECO:0000313" key="22">
    <source>
        <dbReference type="EMBL" id="HJG88187.1"/>
    </source>
</evidence>
<evidence type="ECO:0000256" key="14">
    <source>
        <dbReference type="ARBA" id="ARBA00022963"/>
    </source>
</evidence>
<evidence type="ECO:0000256" key="18">
    <source>
        <dbReference type="ARBA" id="ARBA00032375"/>
    </source>
</evidence>
<comment type="caution">
    <text evidence="22">The sequence shown here is derived from an EMBL/GenBank/DDBJ whole genome shotgun (WGS) entry which is preliminary data.</text>
</comment>
<feature type="binding site" description="in dimeric form" evidence="20">
    <location>
        <position position="149"/>
    </location>
    <ligand>
        <name>Ca(2+)</name>
        <dbReference type="ChEBI" id="CHEBI:29108"/>
        <label>1</label>
    </ligand>
</feature>
<evidence type="ECO:0000256" key="13">
    <source>
        <dbReference type="ARBA" id="ARBA00022837"/>
    </source>
</evidence>
<dbReference type="GO" id="GO:0004623">
    <property type="term" value="F:phospholipase A2 activity"/>
    <property type="evidence" value="ECO:0007669"/>
    <property type="project" value="UniProtKB-EC"/>
</dbReference>
<dbReference type="GO" id="GO:0008970">
    <property type="term" value="F:phospholipase A1 activity"/>
    <property type="evidence" value="ECO:0007669"/>
    <property type="project" value="UniProtKB-EC"/>
</dbReference>